<dbReference type="OrthoDB" id="1305095at2759"/>
<evidence type="ECO:0000313" key="3">
    <source>
        <dbReference type="Proteomes" id="UP000824120"/>
    </source>
</evidence>
<protein>
    <submittedName>
        <fullName evidence="2">Uncharacterized protein</fullName>
    </submittedName>
</protein>
<sequence length="190" mass="23161">MLQVTYEDRKPLQMVLNAHNSNMNYRFDDNDWNVVKELIEFLKVFYLTIKKYLDFIIQLFTLFYQIFVLFLNLKKYFIPIPKIYLTACLSNPHYKDEEVKDSIKIEARKLYDLYNSHRRNVVRNEEPQSSRCRCNEDDLDNMLDCYLELSHNDRNRGVSMISRIWGHHYLQNRQLFQLYKFYGDNKLTSK</sequence>
<keyword evidence="3" id="KW-1185">Reference proteome</keyword>
<proteinExistence type="predicted"/>
<organism evidence="2 3">
    <name type="scientific">Solanum commersonii</name>
    <name type="common">Commerson's wild potato</name>
    <name type="synonym">Commerson's nightshade</name>
    <dbReference type="NCBI Taxonomy" id="4109"/>
    <lineage>
        <taxon>Eukaryota</taxon>
        <taxon>Viridiplantae</taxon>
        <taxon>Streptophyta</taxon>
        <taxon>Embryophyta</taxon>
        <taxon>Tracheophyta</taxon>
        <taxon>Spermatophyta</taxon>
        <taxon>Magnoliopsida</taxon>
        <taxon>eudicotyledons</taxon>
        <taxon>Gunneridae</taxon>
        <taxon>Pentapetalae</taxon>
        <taxon>asterids</taxon>
        <taxon>lamiids</taxon>
        <taxon>Solanales</taxon>
        <taxon>Solanaceae</taxon>
        <taxon>Solanoideae</taxon>
        <taxon>Solaneae</taxon>
        <taxon>Solanum</taxon>
    </lineage>
</organism>
<name>A0A9J6AUV4_SOLCO</name>
<evidence type="ECO:0000313" key="2">
    <source>
        <dbReference type="EMBL" id="KAG5628018.1"/>
    </source>
</evidence>
<dbReference type="AlphaFoldDB" id="A0A9J6AUV4"/>
<feature type="transmembrane region" description="Helical" evidence="1">
    <location>
        <begin position="55"/>
        <end position="73"/>
    </location>
</feature>
<accession>A0A9J6AUV4</accession>
<keyword evidence="1" id="KW-0812">Transmembrane</keyword>
<reference evidence="2 3" key="1">
    <citation type="submission" date="2020-09" db="EMBL/GenBank/DDBJ databases">
        <title>De no assembly of potato wild relative species, Solanum commersonii.</title>
        <authorList>
            <person name="Cho K."/>
        </authorList>
    </citation>
    <scope>NUCLEOTIDE SEQUENCE [LARGE SCALE GENOMIC DNA]</scope>
    <source>
        <strain evidence="2">LZ3.2</strain>
        <tissue evidence="2">Leaf</tissue>
    </source>
</reference>
<dbReference type="EMBL" id="JACXVP010000002">
    <property type="protein sequence ID" value="KAG5628018.1"/>
    <property type="molecule type" value="Genomic_DNA"/>
</dbReference>
<evidence type="ECO:0000256" key="1">
    <source>
        <dbReference type="SAM" id="Phobius"/>
    </source>
</evidence>
<gene>
    <name evidence="2" type="ORF">H5410_013236</name>
</gene>
<keyword evidence="1" id="KW-1133">Transmembrane helix</keyword>
<keyword evidence="1" id="KW-0472">Membrane</keyword>
<dbReference type="Proteomes" id="UP000824120">
    <property type="component" value="Chromosome 2"/>
</dbReference>
<comment type="caution">
    <text evidence="2">The sequence shown here is derived from an EMBL/GenBank/DDBJ whole genome shotgun (WGS) entry which is preliminary data.</text>
</comment>